<evidence type="ECO:0000313" key="1">
    <source>
        <dbReference type="EMBL" id="WGK68506.1"/>
    </source>
</evidence>
<dbReference type="EMBL" id="CP123443">
    <property type="protein sequence ID" value="WGK68506.1"/>
    <property type="molecule type" value="Genomic_DNA"/>
</dbReference>
<dbReference type="InterPro" id="IPR036812">
    <property type="entry name" value="NAD(P)_OxRdtase_dom_sf"/>
</dbReference>
<reference evidence="1 2" key="1">
    <citation type="submission" date="2023-04" db="EMBL/GenBank/DDBJ databases">
        <title>Spirochaete genome identified in red abalone sample constitutes a novel genus.</title>
        <authorList>
            <person name="Sharma S.P."/>
            <person name="Purcell C.M."/>
            <person name="Hyde J.R."/>
            <person name="Severin A.J."/>
        </authorList>
    </citation>
    <scope>NUCLEOTIDE SEQUENCE [LARGE SCALE GENOMIC DNA]</scope>
    <source>
        <strain evidence="1 2">SP-2023</strain>
    </source>
</reference>
<organism evidence="1 2">
    <name type="scientific">Candidatus Haliotispira prima</name>
    <dbReference type="NCBI Taxonomy" id="3034016"/>
    <lineage>
        <taxon>Bacteria</taxon>
        <taxon>Pseudomonadati</taxon>
        <taxon>Spirochaetota</taxon>
        <taxon>Spirochaetia</taxon>
        <taxon>Spirochaetales</taxon>
        <taxon>Spirochaetaceae</taxon>
        <taxon>Candidatus Haliotispira</taxon>
    </lineage>
</organism>
<dbReference type="SUPFAM" id="SSF51430">
    <property type="entry name" value="NAD(P)-linked oxidoreductase"/>
    <property type="match status" value="1"/>
</dbReference>
<accession>A0ABY8MF04</accession>
<dbReference type="Proteomes" id="UP001228690">
    <property type="component" value="Chromosome"/>
</dbReference>
<dbReference type="RefSeq" id="WP_326926691.1">
    <property type="nucleotide sequence ID" value="NZ_CP123443.1"/>
</dbReference>
<evidence type="ECO:0008006" key="3">
    <source>
        <dbReference type="Google" id="ProtNLM"/>
    </source>
</evidence>
<protein>
    <recommendedName>
        <fullName evidence="3">NADP-dependent oxidoreductase domain-containing protein</fullName>
    </recommendedName>
</protein>
<sequence>MLRSPYCDAIILGGAQLGLRYGITGGRFLSREVFFELLDKAYHLGYRSWDMAQAYGCAEVRAAFWRCSRNYPDMAFGSKIQLPQTDPEALRAAQQRLRRSRRYLAPHSGLAYVLLHSHGAENPTAQLRALQGLCRDNHHLRPHINNRPNNRPGEKIGLSLYYPRELEALFRSQERGDCPSIDVLQIPYNFADRRFEPYFGQLSRMGIELQLRSIYLQGLLFSGPTDLEHFNSGFFRPLKPLLQALAEPEAQGLQRQDVLLYFALQQAEHFAPGKLRLVLGVSGGTELLQLHHSLQRIASWPEDLRREIKQQQQIKDPALWPEENILVPALWPSIRQN</sequence>
<dbReference type="Gene3D" id="3.20.20.100">
    <property type="entry name" value="NADP-dependent oxidoreductase domain"/>
    <property type="match status" value="1"/>
</dbReference>
<keyword evidence="2" id="KW-1185">Reference proteome</keyword>
<name>A0ABY8MF04_9SPIO</name>
<gene>
    <name evidence="1" type="ORF">P0082_08445</name>
</gene>
<evidence type="ECO:0000313" key="2">
    <source>
        <dbReference type="Proteomes" id="UP001228690"/>
    </source>
</evidence>
<proteinExistence type="predicted"/>